<dbReference type="AlphaFoldDB" id="A0A0J6ILC3"/>
<dbReference type="InterPro" id="IPR032508">
    <property type="entry name" value="FecR_C"/>
</dbReference>
<dbReference type="OrthoDB" id="8641865at2"/>
<feature type="transmembrane region" description="Helical" evidence="1">
    <location>
        <begin position="101"/>
        <end position="120"/>
    </location>
</feature>
<evidence type="ECO:0000259" key="4">
    <source>
        <dbReference type="Pfam" id="PF16344"/>
    </source>
</evidence>
<gene>
    <name evidence="5" type="ORF">TU86_00790</name>
</gene>
<keyword evidence="1" id="KW-1133">Transmembrane helix</keyword>
<evidence type="ECO:0000259" key="2">
    <source>
        <dbReference type="Pfam" id="PF04773"/>
    </source>
</evidence>
<organism evidence="5 6">
    <name type="scientific">Pseudomonas weihenstephanensis</name>
    <dbReference type="NCBI Taxonomy" id="1608994"/>
    <lineage>
        <taxon>Bacteria</taxon>
        <taxon>Pseudomonadati</taxon>
        <taxon>Pseudomonadota</taxon>
        <taxon>Gammaproteobacteria</taxon>
        <taxon>Pseudomonadales</taxon>
        <taxon>Pseudomonadaceae</taxon>
        <taxon>Pseudomonas</taxon>
    </lineage>
</organism>
<dbReference type="STRING" id="1608994.TU86_00790"/>
<dbReference type="Pfam" id="PF16344">
    <property type="entry name" value="FecR_C"/>
    <property type="match status" value="1"/>
</dbReference>
<dbReference type="Gene3D" id="3.55.50.30">
    <property type="match status" value="1"/>
</dbReference>
<dbReference type="Gene3D" id="2.60.120.1440">
    <property type="match status" value="1"/>
</dbReference>
<dbReference type="EMBL" id="JYLF01000001">
    <property type="protein sequence ID" value="KMN15345.1"/>
    <property type="molecule type" value="Genomic_DNA"/>
</dbReference>
<dbReference type="PATRIC" id="fig|1608994.3.peg.727"/>
<evidence type="ECO:0000313" key="5">
    <source>
        <dbReference type="EMBL" id="KMN15345.1"/>
    </source>
</evidence>
<dbReference type="GO" id="GO:0016989">
    <property type="term" value="F:sigma factor antagonist activity"/>
    <property type="evidence" value="ECO:0007669"/>
    <property type="project" value="TreeGrafter"/>
</dbReference>
<proteinExistence type="predicted"/>
<dbReference type="PANTHER" id="PTHR30273">
    <property type="entry name" value="PERIPLASMIC SIGNAL SENSOR AND SIGMA FACTOR ACTIVATOR FECR-RELATED"/>
    <property type="match status" value="1"/>
</dbReference>
<name>A0A0J6ILC3_9PSED</name>
<dbReference type="PIRSF" id="PIRSF018266">
    <property type="entry name" value="FecR"/>
    <property type="match status" value="1"/>
</dbReference>
<comment type="caution">
    <text evidence="5">The sequence shown here is derived from an EMBL/GenBank/DDBJ whole genome shotgun (WGS) entry which is preliminary data.</text>
</comment>
<dbReference type="PANTHER" id="PTHR30273:SF2">
    <property type="entry name" value="PROTEIN FECR"/>
    <property type="match status" value="1"/>
</dbReference>
<dbReference type="Proteomes" id="UP000036325">
    <property type="component" value="Unassembled WGS sequence"/>
</dbReference>
<dbReference type="RefSeq" id="WP_048362416.1">
    <property type="nucleotide sequence ID" value="NZ_JYLF01000001.1"/>
</dbReference>
<dbReference type="InterPro" id="IPR006860">
    <property type="entry name" value="FecR"/>
</dbReference>
<dbReference type="Pfam" id="PF04773">
    <property type="entry name" value="FecR"/>
    <property type="match status" value="1"/>
</dbReference>
<evidence type="ECO:0000259" key="3">
    <source>
        <dbReference type="Pfam" id="PF16220"/>
    </source>
</evidence>
<evidence type="ECO:0000313" key="6">
    <source>
        <dbReference type="Proteomes" id="UP000036325"/>
    </source>
</evidence>
<protein>
    <submittedName>
        <fullName evidence="5">Siderophore-interacting protein</fullName>
    </submittedName>
</protein>
<keyword evidence="1" id="KW-0812">Transmembrane</keyword>
<dbReference type="Pfam" id="PF16220">
    <property type="entry name" value="DUF4880"/>
    <property type="match status" value="1"/>
</dbReference>
<dbReference type="InterPro" id="IPR012373">
    <property type="entry name" value="Ferrdict_sens_TM"/>
</dbReference>
<dbReference type="InterPro" id="IPR032623">
    <property type="entry name" value="FecR_N"/>
</dbReference>
<reference evidence="5 6" key="1">
    <citation type="submission" date="2015-02" db="EMBL/GenBank/DDBJ databases">
        <title>Pseudomonas helleri sp. nov. and Pseudomonas weihenstephanensis sp. nov., isolated from raw cows milk.</title>
        <authorList>
            <person name="von Neubeck M."/>
            <person name="Huptas C."/>
            <person name="Wenning M."/>
            <person name="Scherer S."/>
        </authorList>
    </citation>
    <scope>NUCLEOTIDE SEQUENCE [LARGE SCALE GENOMIC DNA]</scope>
    <source>
        <strain evidence="5 6">DSM 29166</strain>
    </source>
</reference>
<sequence>MNSQGPEQQTITEAAAEWAVRLHAGALSEEAQVQLNRWLAGDERHAPALHFAQQTWAALGELALEPDGEQTVAHRLRPESPRTVPAPVARRRRPLRKVGRAVALSVVIAVAWVSGPGLLVHMQADYQTGTGELRTVQLDDGSSVELDASSAIRIDYDTQQRRISLLAGSAVFDVAPMGEAENRPFVVQSAGGQTQALGTQFVVGRESGNQAWVGVLQHSVAVSLQTPPANGAAKYVLKEGQSARYSQADGVQPLPEFDLSAATGWRRGVLVFDRQPLAQVIGQLNRYRPGQIVLANPSLANRQVSGVFRLEMLDSALHTLTRELHVKRVEVAGLSLIY</sequence>
<feature type="domain" description="FecR protein" evidence="2">
    <location>
        <begin position="125"/>
        <end position="220"/>
    </location>
</feature>
<accession>A0A0J6ILC3</accession>
<evidence type="ECO:0000256" key="1">
    <source>
        <dbReference type="SAM" id="Phobius"/>
    </source>
</evidence>
<feature type="domain" description="FecR N-terminal" evidence="3">
    <location>
        <begin position="13"/>
        <end position="54"/>
    </location>
</feature>
<keyword evidence="1" id="KW-0472">Membrane</keyword>
<feature type="domain" description="Protein FecR C-terminal" evidence="4">
    <location>
        <begin position="270"/>
        <end position="327"/>
    </location>
</feature>